<evidence type="ECO:0000313" key="1">
    <source>
        <dbReference type="EMBL" id="DAG04026.1"/>
    </source>
</evidence>
<dbReference type="EMBL" id="BK016237">
    <property type="protein sequence ID" value="DAG04026.1"/>
    <property type="molecule type" value="Genomic_DNA"/>
</dbReference>
<proteinExistence type="predicted"/>
<reference evidence="1" key="1">
    <citation type="journal article" date="2021" name="Proc. Natl. Acad. Sci. U.S.A.">
        <title>A Catalog of Tens of Thousands of Viruses from Human Metagenomes Reveals Hidden Associations with Chronic Diseases.</title>
        <authorList>
            <person name="Tisza M.J."/>
            <person name="Buck C.B."/>
        </authorList>
    </citation>
    <scope>NUCLEOTIDE SEQUENCE</scope>
    <source>
        <strain evidence="1">CtbEa13</strain>
    </source>
</reference>
<accession>A0A8S5VB72</accession>
<sequence>MVYQNHVVDPTFFYDAIEEFSFNYTIYTVESVALADNGREKITYSKNIIRGSLQSEGLRLNQSNKGNTQNKEYNFYCKSLYRLEIGDIIEYKNNYYRCKFVQDYDEYGVRNGTLEMIKLSAYRDLKDYIDYLKGVKLV</sequence>
<name>A0A8S5VB72_9CAUD</name>
<organism evidence="1">
    <name type="scientific">Myoviridae sp. ctbEa13</name>
    <dbReference type="NCBI Taxonomy" id="2825136"/>
    <lineage>
        <taxon>Viruses</taxon>
        <taxon>Duplodnaviria</taxon>
        <taxon>Heunggongvirae</taxon>
        <taxon>Uroviricota</taxon>
        <taxon>Caudoviricetes</taxon>
    </lineage>
</organism>
<protein>
    <submittedName>
        <fullName evidence="1">Uncharacterized protein</fullName>
    </submittedName>
</protein>